<accession>A0A2R4ALP7</accession>
<gene>
    <name evidence="1" type="ORF">AhSzq1_80</name>
</gene>
<name>A0A2R4ALP7_9CAUD</name>
<protein>
    <submittedName>
        <fullName evidence="1">Uncharacterized protein</fullName>
    </submittedName>
</protein>
<proteinExistence type="predicted"/>
<evidence type="ECO:0000313" key="1">
    <source>
        <dbReference type="EMBL" id="AVR75973.1"/>
    </source>
</evidence>
<sequence>MLTSAKSLVQCHREIQSGAISLLEEATQARDLKLAWEVFSELAEVLPRLDWIPSRERYPEFRKFMDEEDDPCRERHTFCDFVTFMEEPVYMIINGASDVEIAEYTEMTREKIETLMWEILHGGYSGFTYDW</sequence>
<dbReference type="EMBL" id="MG676224">
    <property type="protein sequence ID" value="AVR75973.1"/>
    <property type="molecule type" value="Genomic_DNA"/>
</dbReference>
<keyword evidence="2" id="KW-1185">Reference proteome</keyword>
<dbReference type="Proteomes" id="UP000244741">
    <property type="component" value="Segment"/>
</dbReference>
<evidence type="ECO:0000313" key="2">
    <source>
        <dbReference type="Proteomes" id="UP000244741"/>
    </source>
</evidence>
<organism evidence="1 2">
    <name type="scientific">Aeromonas phage AhSzq-1</name>
    <dbReference type="NCBI Taxonomy" id="2138298"/>
    <lineage>
        <taxon>Viruses</taxon>
        <taxon>Duplodnaviria</taxon>
        <taxon>Heunggongvirae</taxon>
        <taxon>Uroviricota</taxon>
        <taxon>Caudoviricetes</taxon>
        <taxon>Demerecviridae</taxon>
        <taxon>Shenzhenvirus</taxon>
        <taxon>Shenzhenvirus AhSzq1</taxon>
    </lineage>
</organism>
<reference evidence="1 2" key="1">
    <citation type="submission" date="2017-12" db="EMBL/GenBank/DDBJ databases">
        <title>Genomic characterization of T5-related Aeromonas hydrophila phages AhSzq-1 and AhSzw-1 and proposal to be two new species.</title>
        <authorList>
            <person name="Chen L."/>
            <person name="Yuan S."/>
            <person name="Ma Y."/>
        </authorList>
    </citation>
    <scope>NUCLEOTIDE SEQUENCE [LARGE SCALE GENOMIC DNA]</scope>
    <source>
        <strain evidence="1">Seawater</strain>
    </source>
</reference>